<feature type="region of interest" description="Disordered" evidence="2">
    <location>
        <begin position="322"/>
        <end position="356"/>
    </location>
</feature>
<evidence type="ECO:0000259" key="3">
    <source>
        <dbReference type="PROSITE" id="PS51724"/>
    </source>
</evidence>
<evidence type="ECO:0000256" key="1">
    <source>
        <dbReference type="ARBA" id="ARBA00005846"/>
    </source>
</evidence>
<dbReference type="NCBIfam" id="NF033709">
    <property type="entry name" value="PorV_fam"/>
    <property type="match status" value="1"/>
</dbReference>
<feature type="domain" description="SPOR" evidence="3">
    <location>
        <begin position="394"/>
        <end position="475"/>
    </location>
</feature>
<proteinExistence type="inferred from homology"/>
<dbReference type="Proteomes" id="UP000317691">
    <property type="component" value="Unassembled WGS sequence"/>
</dbReference>
<reference evidence="4 5" key="1">
    <citation type="journal article" date="2019" name="Nat. Microbiol.">
        <title>Mediterranean grassland soil C-N compound turnover is dependent on rainfall and depth, and is mediated by genomically divergent microorganisms.</title>
        <authorList>
            <person name="Diamond S."/>
            <person name="Andeer P.F."/>
            <person name="Li Z."/>
            <person name="Crits-Christoph A."/>
            <person name="Burstein D."/>
            <person name="Anantharaman K."/>
            <person name="Lane K.R."/>
            <person name="Thomas B.C."/>
            <person name="Pan C."/>
            <person name="Northen T.R."/>
            <person name="Banfield J.F."/>
        </authorList>
    </citation>
    <scope>NUCLEOTIDE SEQUENCE [LARGE SCALE GENOMIC DNA]</scope>
    <source>
        <strain evidence="4">WS_9</strain>
    </source>
</reference>
<dbReference type="GO" id="GO:0042834">
    <property type="term" value="F:peptidoglycan binding"/>
    <property type="evidence" value="ECO:0007669"/>
    <property type="project" value="InterPro"/>
</dbReference>
<dbReference type="Pfam" id="PF03687">
    <property type="entry name" value="UPF0164"/>
    <property type="match status" value="1"/>
</dbReference>
<dbReference type="AlphaFoldDB" id="A0A538TIW1"/>
<feature type="compositionally biased region" description="Basic and acidic residues" evidence="2">
    <location>
        <begin position="325"/>
        <end position="340"/>
    </location>
</feature>
<dbReference type="PROSITE" id="PS51724">
    <property type="entry name" value="SPOR"/>
    <property type="match status" value="1"/>
</dbReference>
<dbReference type="InterPro" id="IPR005362">
    <property type="entry name" value="UPF0164"/>
</dbReference>
<protein>
    <submittedName>
        <fullName evidence="4">PorV/PorQ family protein</fullName>
    </submittedName>
</protein>
<gene>
    <name evidence="4" type="ORF">E6K79_09930</name>
</gene>
<evidence type="ECO:0000313" key="4">
    <source>
        <dbReference type="EMBL" id="TMQ63553.1"/>
    </source>
</evidence>
<dbReference type="SUPFAM" id="SSF56935">
    <property type="entry name" value="Porins"/>
    <property type="match status" value="1"/>
</dbReference>
<accession>A0A538TIW1</accession>
<name>A0A538TIW1_UNCEI</name>
<organism evidence="4 5">
    <name type="scientific">Eiseniibacteriota bacterium</name>
    <dbReference type="NCBI Taxonomy" id="2212470"/>
    <lineage>
        <taxon>Bacteria</taxon>
        <taxon>Candidatus Eiseniibacteriota</taxon>
    </lineage>
</organism>
<evidence type="ECO:0000256" key="2">
    <source>
        <dbReference type="SAM" id="MobiDB-lite"/>
    </source>
</evidence>
<evidence type="ECO:0000313" key="5">
    <source>
        <dbReference type="Proteomes" id="UP000317691"/>
    </source>
</evidence>
<dbReference type="InterPro" id="IPR007730">
    <property type="entry name" value="SPOR-like_dom"/>
</dbReference>
<comment type="similarity">
    <text evidence="1">Belongs to the UPF0164 family.</text>
</comment>
<sequence>MRRPLPGVLRARRPLSTGLLALSLFASTLYLGVRPAYSDVSVGGNSGSFLQFEIGGRPSGMGGAQVGSAAGIMAQYWNPAALASLEQQQVGAMHAAWLQDLKYEWLGYARPLSPKLGVGSVSLAYFHLPSINGTDAFGNPTGDFKVYDMAFTIGLARNLARGISVGANVKAIRQNLASVSAMGPAVDLGAMATWRGTSFGVVEQNIGPSLSFDGSTSYPLPHQLRLGLSRSVAEGRVLLATDYNMPSDYYKDVRVGAELRAHPNISLRLGYRREIGAGDDPGNGMSYGLGINFRQMNIDYAMTPDNQFADVHRLSFGYSFGSGATEKEPKPKKRPEDKKPAPPAPTGPPVIAEVVPKPVEPKPVKATEVTPKTVALATPTPSPIAQSPAASAPPAAFSDFVIVLPGFSSKETAQAEIKALDLLGFRTKDARIEKDARRGGYSITLTRMNSKGKADEMAASLQRMSFRAVVDLAQK</sequence>
<comment type="caution">
    <text evidence="4">The sequence shown here is derived from an EMBL/GenBank/DDBJ whole genome shotgun (WGS) entry which is preliminary data.</text>
</comment>
<dbReference type="Gene3D" id="2.40.160.60">
    <property type="entry name" value="Outer membrane protein transport protein (OMPP1/FadL/TodX)"/>
    <property type="match status" value="1"/>
</dbReference>
<dbReference type="EMBL" id="VBOZ01000030">
    <property type="protein sequence ID" value="TMQ63553.1"/>
    <property type="molecule type" value="Genomic_DNA"/>
</dbReference>